<evidence type="ECO:0000256" key="1">
    <source>
        <dbReference type="SAM" id="MobiDB-lite"/>
    </source>
</evidence>
<accession>X6MA95</accession>
<evidence type="ECO:0000313" key="3">
    <source>
        <dbReference type="Proteomes" id="UP000023152"/>
    </source>
</evidence>
<feature type="region of interest" description="Disordered" evidence="1">
    <location>
        <begin position="326"/>
        <end position="348"/>
    </location>
</feature>
<evidence type="ECO:0000313" key="2">
    <source>
        <dbReference type="EMBL" id="ETO10913.1"/>
    </source>
</evidence>
<dbReference type="AlphaFoldDB" id="X6MA95"/>
<dbReference type="SUPFAM" id="SSF48452">
    <property type="entry name" value="TPR-like"/>
    <property type="match status" value="1"/>
</dbReference>
<gene>
    <name evidence="2" type="ORF">RFI_26464</name>
</gene>
<name>X6MA95_RETFI</name>
<dbReference type="Proteomes" id="UP000023152">
    <property type="component" value="Unassembled WGS sequence"/>
</dbReference>
<dbReference type="Gene3D" id="1.25.40.10">
    <property type="entry name" value="Tetratricopeptide repeat domain"/>
    <property type="match status" value="1"/>
</dbReference>
<sequence>SLELVLNSGIGTTNATLAQYFNHFMRSKESLYPEDCVQSTAAETAMDNAKAQLQNDTLNTTSPQTYNRFNAADEPMYIFDRSIWKQKDGFQFQYFKPLPYLHNNKDDDYGIFFVGVSGTNWKEFDQGLYVPEFWLSCIFTMKYVHFFFHAVLNVGDVLAGAIQISVSYTEWIELLDEVTEIEKDLDNSKRKKAHKKPLTDLEKQSKHRRLLAIHETMLRLAPNNDVHHFFVGYEYKVLEVFDKAIDHFSHTIHIDPTYIDAYLGLSDAYLQSRSYRHKRNPDDVSEAEHVLRIAYRLNPLHPQVKFKLASILQESGQDALAQTVRNSEPLPNVEESKQFKSEGTQRQQSEKINQNINFIKPRVQY</sequence>
<keyword evidence="3" id="KW-1185">Reference proteome</keyword>
<proteinExistence type="predicted"/>
<dbReference type="EMBL" id="ASPP01022980">
    <property type="protein sequence ID" value="ETO10913.1"/>
    <property type="molecule type" value="Genomic_DNA"/>
</dbReference>
<comment type="caution">
    <text evidence="2">The sequence shown here is derived from an EMBL/GenBank/DDBJ whole genome shotgun (WGS) entry which is preliminary data.</text>
</comment>
<protein>
    <submittedName>
        <fullName evidence="2">Uncharacterized protein</fullName>
    </submittedName>
</protein>
<dbReference type="InterPro" id="IPR011990">
    <property type="entry name" value="TPR-like_helical_dom_sf"/>
</dbReference>
<reference evidence="2 3" key="1">
    <citation type="journal article" date="2013" name="Curr. Biol.">
        <title>The Genome of the Foraminiferan Reticulomyxa filosa.</title>
        <authorList>
            <person name="Glockner G."/>
            <person name="Hulsmann N."/>
            <person name="Schleicher M."/>
            <person name="Noegel A.A."/>
            <person name="Eichinger L."/>
            <person name="Gallinger C."/>
            <person name="Pawlowski J."/>
            <person name="Sierra R."/>
            <person name="Euteneuer U."/>
            <person name="Pillet L."/>
            <person name="Moustafa A."/>
            <person name="Platzer M."/>
            <person name="Groth M."/>
            <person name="Szafranski K."/>
            <person name="Schliwa M."/>
        </authorList>
    </citation>
    <scope>NUCLEOTIDE SEQUENCE [LARGE SCALE GENOMIC DNA]</scope>
</reference>
<organism evidence="2 3">
    <name type="scientific">Reticulomyxa filosa</name>
    <dbReference type="NCBI Taxonomy" id="46433"/>
    <lineage>
        <taxon>Eukaryota</taxon>
        <taxon>Sar</taxon>
        <taxon>Rhizaria</taxon>
        <taxon>Retaria</taxon>
        <taxon>Foraminifera</taxon>
        <taxon>Monothalamids</taxon>
        <taxon>Reticulomyxidae</taxon>
        <taxon>Reticulomyxa</taxon>
    </lineage>
</organism>
<feature type="non-terminal residue" evidence="2">
    <location>
        <position position="1"/>
    </location>
</feature>
<dbReference type="OrthoDB" id="438164at2759"/>